<dbReference type="AlphaFoldDB" id="A0AAT9FJP2"/>
<evidence type="ECO:0000256" key="1">
    <source>
        <dbReference type="SAM" id="Phobius"/>
    </source>
</evidence>
<evidence type="ECO:0000259" key="2">
    <source>
        <dbReference type="Pfam" id="PF00487"/>
    </source>
</evidence>
<dbReference type="PANTHER" id="PTHR36459:SF1">
    <property type="entry name" value="FATTY ACID DESATURASE DOMAIN-CONTAINING PROTEIN-RELATED"/>
    <property type="match status" value="1"/>
</dbReference>
<feature type="transmembrane region" description="Helical" evidence="1">
    <location>
        <begin position="12"/>
        <end position="29"/>
    </location>
</feature>
<dbReference type="InterPro" id="IPR005804">
    <property type="entry name" value="FA_desaturase_dom"/>
</dbReference>
<feature type="transmembrane region" description="Helical" evidence="1">
    <location>
        <begin position="36"/>
        <end position="56"/>
    </location>
</feature>
<dbReference type="PANTHER" id="PTHR36459">
    <property type="entry name" value="ORF"/>
    <property type="match status" value="1"/>
</dbReference>
<feature type="domain" description="Fatty acid desaturase" evidence="2">
    <location>
        <begin position="36"/>
        <end position="249"/>
    </location>
</feature>
<accession>A0AAT9FJP2</accession>
<sequence>MIPRLQYSADLRSLFFLGLTLTLLSLHFSRVISSGWIYLLTCPLAFICCIIAHNHMHAGTFVRKGWNNTLSVFIMFGSGQPPTGIITAHNERHHQGMESEQDFVKTSLVRSSNNLLNVILFPFFSVAKMYREKPSDLKSWRKRRPKLYRQALLERAIFYSVMLVLLVIDWKQTLLTFAIPWVFGQYCLIAINLLQHQDCDHASDWNHSRNLTGKTGNWFLLNNGFHTAHHLKPSMHWSLLPAYHKKHIEAHMDPSLNHKSLCHLIWCRINRPPRHA</sequence>
<protein>
    <submittedName>
        <fullName evidence="3">Fatty acid desaturase</fullName>
    </submittedName>
</protein>
<dbReference type="EMBL" id="AP026866">
    <property type="protein sequence ID" value="BDS06162.1"/>
    <property type="molecule type" value="Genomic_DNA"/>
</dbReference>
<dbReference type="Pfam" id="PF00487">
    <property type="entry name" value="FA_desaturase"/>
    <property type="match status" value="1"/>
</dbReference>
<organism evidence="3">
    <name type="scientific">Oceaniferula spumae</name>
    <dbReference type="NCBI Taxonomy" id="2979115"/>
    <lineage>
        <taxon>Bacteria</taxon>
        <taxon>Pseudomonadati</taxon>
        <taxon>Verrucomicrobiota</taxon>
        <taxon>Verrucomicrobiia</taxon>
        <taxon>Verrucomicrobiales</taxon>
        <taxon>Verrucomicrobiaceae</taxon>
        <taxon>Oceaniferula</taxon>
    </lineage>
</organism>
<feature type="transmembrane region" description="Helical" evidence="1">
    <location>
        <begin position="151"/>
        <end position="168"/>
    </location>
</feature>
<dbReference type="GO" id="GO:0006629">
    <property type="term" value="P:lipid metabolic process"/>
    <property type="evidence" value="ECO:0007669"/>
    <property type="project" value="InterPro"/>
</dbReference>
<gene>
    <name evidence="3" type="ORF">NT6N_12020</name>
</gene>
<name>A0AAT9FJP2_9BACT</name>
<keyword evidence="1" id="KW-1133">Transmembrane helix</keyword>
<proteinExistence type="predicted"/>
<dbReference type="KEGG" id="osu:NT6N_12020"/>
<evidence type="ECO:0000313" key="3">
    <source>
        <dbReference type="EMBL" id="BDS06162.1"/>
    </source>
</evidence>
<reference evidence="3" key="1">
    <citation type="submission" date="2024-07" db="EMBL/GenBank/DDBJ databases">
        <title>Complete genome sequence of Verrucomicrobiaceae bacterium NT6N.</title>
        <authorList>
            <person name="Huang C."/>
            <person name="Takami H."/>
            <person name="Hamasaki K."/>
        </authorList>
    </citation>
    <scope>NUCLEOTIDE SEQUENCE</scope>
    <source>
        <strain evidence="3">NT6N</strain>
    </source>
</reference>
<keyword evidence="1" id="KW-0812">Transmembrane</keyword>
<keyword evidence="1" id="KW-0472">Membrane</keyword>
<feature type="transmembrane region" description="Helical" evidence="1">
    <location>
        <begin position="174"/>
        <end position="194"/>
    </location>
</feature>